<dbReference type="Pfam" id="PF02878">
    <property type="entry name" value="PGM_PMM_I"/>
    <property type="match status" value="1"/>
</dbReference>
<sequence>MSENSSNSFPKTGNEGLDSSIEQWLKWNQNENFKNELLEILEQKDEKLLQRIFSSPLEFGTAGIRGRMGPGCSQMNDLTIIQTTQGLLKYLLEVHKDSTKNRCVVIGYDGRHNSYRFAKLTATAFINSGIKTILFGKPVPTPYIPFTVLQHKCWAGIMITASHNPKDDNGYKVYWNNGCQIISPHDKKIQERILQNLEPWPQAWHYDITDDHELILDPLEEISNLYFDVILKEDRFDPDLYPNTSLKFTYTAMHGVGYPYIKKGFETYGYKNESLVVAEEQRDPDPDFPTVEFPNPEEGKSALELAIKTANANNSTYILANDPDADRLAVAEKDKKSGHWRVFTGNELGALFGWWAYYKYLVKNPSPECMSNVYMLSSTVSSNILRTMAKENGFCHEDTLTGFKWLGNKALDLEKNHKKVLFAFEEAIGFMFGTTVPDKDGVSAAIKAAELACFLEKTGKTYSDKLDEIWNTYGFHITCNSYFICHDSQIIKKIFDRLRTMNEAPNSYPDSILSGRYKINGVRDLTTGYDSTREDKKAILPTSKSSQMITFYFENGLIATLRTSGTEPKIKYYTELCAPSSEKNVEEVKKTLSEMVDAIVKEFLQPDVHGLQPRK</sequence>
<evidence type="ECO:0000259" key="13">
    <source>
        <dbReference type="Pfam" id="PF02880"/>
    </source>
</evidence>
<evidence type="ECO:0000256" key="8">
    <source>
        <dbReference type="ARBA" id="ARBA00022842"/>
    </source>
</evidence>
<evidence type="ECO:0000256" key="6">
    <source>
        <dbReference type="ARBA" id="ARBA00022553"/>
    </source>
</evidence>
<dbReference type="FunFam" id="3.40.120.10:FF:000035">
    <property type="entry name" value="Pgm3p"/>
    <property type="match status" value="1"/>
</dbReference>
<dbReference type="Gene3D" id="3.40.120.10">
    <property type="entry name" value="Alpha-D-Glucose-1,6-Bisphosphate, subunit A, domain 3"/>
    <property type="match status" value="3"/>
</dbReference>
<name>A0A9P0F0W6_BEMTA</name>
<dbReference type="InterPro" id="IPR005844">
    <property type="entry name" value="A-D-PHexomutase_a/b/a-I"/>
</dbReference>
<dbReference type="InterPro" id="IPR036900">
    <property type="entry name" value="A-D-PHexomutase_C_sf"/>
</dbReference>
<dbReference type="SUPFAM" id="SSF55957">
    <property type="entry name" value="Phosphoglucomutase, C-terminal domain"/>
    <property type="match status" value="1"/>
</dbReference>
<dbReference type="InterPro" id="IPR005846">
    <property type="entry name" value="A-D-PHexomutase_a/b/a-III"/>
</dbReference>
<dbReference type="Pfam" id="PF02879">
    <property type="entry name" value="PGM_PMM_II"/>
    <property type="match status" value="1"/>
</dbReference>
<keyword evidence="15" id="KW-1185">Reference proteome</keyword>
<dbReference type="GO" id="GO:0005737">
    <property type="term" value="C:cytoplasm"/>
    <property type="evidence" value="ECO:0007669"/>
    <property type="project" value="UniProtKB-SubCell"/>
</dbReference>
<dbReference type="GO" id="GO:0006006">
    <property type="term" value="P:glucose metabolic process"/>
    <property type="evidence" value="ECO:0007669"/>
    <property type="project" value="UniProtKB-KW"/>
</dbReference>
<evidence type="ECO:0000256" key="1">
    <source>
        <dbReference type="ARBA" id="ARBA00001946"/>
    </source>
</evidence>
<evidence type="ECO:0000313" key="15">
    <source>
        <dbReference type="Proteomes" id="UP001152759"/>
    </source>
</evidence>
<evidence type="ECO:0000256" key="5">
    <source>
        <dbReference type="ARBA" id="ARBA00022526"/>
    </source>
</evidence>
<dbReference type="Proteomes" id="UP001152759">
    <property type="component" value="Chromosome 3"/>
</dbReference>
<comment type="similarity">
    <text evidence="3">Belongs to the phosphohexose mutase family.</text>
</comment>
<gene>
    <name evidence="14" type="ORF">BEMITA_LOCUS6237</name>
</gene>
<dbReference type="InterPro" id="IPR005841">
    <property type="entry name" value="Alpha-D-phosphohexomutase_SF"/>
</dbReference>
<dbReference type="CDD" id="cd05799">
    <property type="entry name" value="PGM2"/>
    <property type="match status" value="1"/>
</dbReference>
<dbReference type="PANTHER" id="PTHR45745:SF1">
    <property type="entry name" value="PHOSPHOGLUCOMUTASE 2B-RELATED"/>
    <property type="match status" value="1"/>
</dbReference>
<keyword evidence="7" id="KW-0479">Metal-binding</keyword>
<dbReference type="KEGG" id="btab:109037608"/>
<dbReference type="GO" id="GO:0005634">
    <property type="term" value="C:nucleus"/>
    <property type="evidence" value="ECO:0007669"/>
    <property type="project" value="TreeGrafter"/>
</dbReference>
<evidence type="ECO:0008006" key="16">
    <source>
        <dbReference type="Google" id="ProtNLM"/>
    </source>
</evidence>
<evidence type="ECO:0000259" key="12">
    <source>
        <dbReference type="Pfam" id="PF02879"/>
    </source>
</evidence>
<evidence type="ECO:0000256" key="3">
    <source>
        <dbReference type="ARBA" id="ARBA00010231"/>
    </source>
</evidence>
<comment type="subcellular location">
    <subcellularLocation>
        <location evidence="2">Cytoplasm</location>
    </subcellularLocation>
</comment>
<dbReference type="GO" id="GO:0006166">
    <property type="term" value="P:purine ribonucleoside salvage"/>
    <property type="evidence" value="ECO:0007669"/>
    <property type="project" value="TreeGrafter"/>
</dbReference>
<evidence type="ECO:0000256" key="9">
    <source>
        <dbReference type="ARBA" id="ARBA00023235"/>
    </source>
</evidence>
<dbReference type="InterPro" id="IPR005845">
    <property type="entry name" value="A-D-PHexomutase_a/b/a-II"/>
</dbReference>
<evidence type="ECO:0000313" key="14">
    <source>
        <dbReference type="EMBL" id="CAH0387192.1"/>
    </source>
</evidence>
<evidence type="ECO:0000259" key="11">
    <source>
        <dbReference type="Pfam" id="PF02878"/>
    </source>
</evidence>
<dbReference type="GO" id="GO:0000287">
    <property type="term" value="F:magnesium ion binding"/>
    <property type="evidence" value="ECO:0007669"/>
    <property type="project" value="InterPro"/>
</dbReference>
<evidence type="ECO:0000256" key="4">
    <source>
        <dbReference type="ARBA" id="ARBA00022490"/>
    </source>
</evidence>
<keyword evidence="4" id="KW-0963">Cytoplasm</keyword>
<dbReference type="SUPFAM" id="SSF53738">
    <property type="entry name" value="Phosphoglucomutase, first 3 domains"/>
    <property type="match status" value="3"/>
</dbReference>
<evidence type="ECO:0000256" key="10">
    <source>
        <dbReference type="ARBA" id="ARBA00023277"/>
    </source>
</evidence>
<feature type="domain" description="Alpha-D-phosphohexomutase alpha/beta/alpha" evidence="11">
    <location>
        <begin position="58"/>
        <end position="196"/>
    </location>
</feature>
<dbReference type="Pfam" id="PF02880">
    <property type="entry name" value="PGM_PMM_III"/>
    <property type="match status" value="1"/>
</dbReference>
<keyword evidence="8" id="KW-0460">Magnesium</keyword>
<reference evidence="14" key="1">
    <citation type="submission" date="2021-12" db="EMBL/GenBank/DDBJ databases">
        <authorList>
            <person name="King R."/>
        </authorList>
    </citation>
    <scope>NUCLEOTIDE SEQUENCE</scope>
</reference>
<dbReference type="InterPro" id="IPR016055">
    <property type="entry name" value="A-D-PHexomutase_a/b/a-I/II/III"/>
</dbReference>
<keyword evidence="9" id="KW-0413">Isomerase</keyword>
<dbReference type="PANTHER" id="PTHR45745">
    <property type="entry name" value="PHOSPHOMANNOMUTASE 45A"/>
    <property type="match status" value="1"/>
</dbReference>
<dbReference type="AlphaFoldDB" id="A0A9P0F0W6"/>
<accession>A0A9P0F0W6</accession>
<feature type="domain" description="Alpha-D-phosphohexomutase alpha/beta/alpha" evidence="13">
    <location>
        <begin position="360"/>
        <end position="473"/>
    </location>
</feature>
<proteinExistence type="inferred from homology"/>
<dbReference type="PROSITE" id="PS00710">
    <property type="entry name" value="PGM_PMM"/>
    <property type="match status" value="1"/>
</dbReference>
<dbReference type="GO" id="GO:0008973">
    <property type="term" value="F:phosphopentomutase activity"/>
    <property type="evidence" value="ECO:0007669"/>
    <property type="project" value="TreeGrafter"/>
</dbReference>
<evidence type="ECO:0000256" key="2">
    <source>
        <dbReference type="ARBA" id="ARBA00004496"/>
    </source>
</evidence>
<protein>
    <recommendedName>
        <fullName evidence="16">Phosphoglucomutase-2</fullName>
    </recommendedName>
</protein>
<dbReference type="EMBL" id="OU963864">
    <property type="protein sequence ID" value="CAH0387192.1"/>
    <property type="molecule type" value="Genomic_DNA"/>
</dbReference>
<organism evidence="14 15">
    <name type="scientific">Bemisia tabaci</name>
    <name type="common">Sweetpotato whitefly</name>
    <name type="synonym">Aleurodes tabaci</name>
    <dbReference type="NCBI Taxonomy" id="7038"/>
    <lineage>
        <taxon>Eukaryota</taxon>
        <taxon>Metazoa</taxon>
        <taxon>Ecdysozoa</taxon>
        <taxon>Arthropoda</taxon>
        <taxon>Hexapoda</taxon>
        <taxon>Insecta</taxon>
        <taxon>Pterygota</taxon>
        <taxon>Neoptera</taxon>
        <taxon>Paraneoptera</taxon>
        <taxon>Hemiptera</taxon>
        <taxon>Sternorrhyncha</taxon>
        <taxon>Aleyrodoidea</taxon>
        <taxon>Aleyrodidae</taxon>
        <taxon>Aleyrodinae</taxon>
        <taxon>Bemisia</taxon>
    </lineage>
</organism>
<feature type="domain" description="Alpha-D-phosphohexomutase alpha/beta/alpha" evidence="12">
    <location>
        <begin position="240"/>
        <end position="334"/>
    </location>
</feature>
<dbReference type="InterPro" id="IPR016066">
    <property type="entry name" value="A-D-PHexomutase_CS"/>
</dbReference>
<evidence type="ECO:0000256" key="7">
    <source>
        <dbReference type="ARBA" id="ARBA00022723"/>
    </source>
</evidence>
<keyword evidence="6" id="KW-0597">Phosphoprotein</keyword>
<keyword evidence="5" id="KW-0313">Glucose metabolism</keyword>
<dbReference type="PRINTS" id="PR00509">
    <property type="entry name" value="PGMPMM"/>
</dbReference>
<keyword evidence="10" id="KW-0119">Carbohydrate metabolism</keyword>
<comment type="cofactor">
    <cofactor evidence="1">
        <name>Mg(2+)</name>
        <dbReference type="ChEBI" id="CHEBI:18420"/>
    </cofactor>
</comment>